<evidence type="ECO:0000313" key="1">
    <source>
        <dbReference type="EMBL" id="MCI48568.1"/>
    </source>
</evidence>
<sequence>MECGNFYCSYLPLTEYDRLAVSLATAKRLPSAKDSFL</sequence>
<evidence type="ECO:0000313" key="2">
    <source>
        <dbReference type="Proteomes" id="UP000265520"/>
    </source>
</evidence>
<accession>A0A392SI41</accession>
<dbReference type="EMBL" id="LXQA010388268">
    <property type="protein sequence ID" value="MCI48568.1"/>
    <property type="molecule type" value="Genomic_DNA"/>
</dbReference>
<comment type="caution">
    <text evidence="1">The sequence shown here is derived from an EMBL/GenBank/DDBJ whole genome shotgun (WGS) entry which is preliminary data.</text>
</comment>
<dbReference type="Proteomes" id="UP000265520">
    <property type="component" value="Unassembled WGS sequence"/>
</dbReference>
<name>A0A392SI41_9FABA</name>
<keyword evidence="2" id="KW-1185">Reference proteome</keyword>
<reference evidence="1 2" key="1">
    <citation type="journal article" date="2018" name="Front. Plant Sci.">
        <title>Red Clover (Trifolium pratense) and Zigzag Clover (T. medium) - A Picture of Genomic Similarities and Differences.</title>
        <authorList>
            <person name="Dluhosova J."/>
            <person name="Istvanek J."/>
            <person name="Nedelnik J."/>
            <person name="Repkova J."/>
        </authorList>
    </citation>
    <scope>NUCLEOTIDE SEQUENCE [LARGE SCALE GENOMIC DNA]</scope>
    <source>
        <strain evidence="2">cv. 10/8</strain>
        <tissue evidence="1">Leaf</tissue>
    </source>
</reference>
<feature type="non-terminal residue" evidence="1">
    <location>
        <position position="37"/>
    </location>
</feature>
<protein>
    <submittedName>
        <fullName evidence="1">Uncharacterized protein</fullName>
    </submittedName>
</protein>
<dbReference type="AlphaFoldDB" id="A0A392SI41"/>
<organism evidence="1 2">
    <name type="scientific">Trifolium medium</name>
    <dbReference type="NCBI Taxonomy" id="97028"/>
    <lineage>
        <taxon>Eukaryota</taxon>
        <taxon>Viridiplantae</taxon>
        <taxon>Streptophyta</taxon>
        <taxon>Embryophyta</taxon>
        <taxon>Tracheophyta</taxon>
        <taxon>Spermatophyta</taxon>
        <taxon>Magnoliopsida</taxon>
        <taxon>eudicotyledons</taxon>
        <taxon>Gunneridae</taxon>
        <taxon>Pentapetalae</taxon>
        <taxon>rosids</taxon>
        <taxon>fabids</taxon>
        <taxon>Fabales</taxon>
        <taxon>Fabaceae</taxon>
        <taxon>Papilionoideae</taxon>
        <taxon>50 kb inversion clade</taxon>
        <taxon>NPAAA clade</taxon>
        <taxon>Hologalegina</taxon>
        <taxon>IRL clade</taxon>
        <taxon>Trifolieae</taxon>
        <taxon>Trifolium</taxon>
    </lineage>
</organism>
<proteinExistence type="predicted"/>